<evidence type="ECO:0000256" key="1">
    <source>
        <dbReference type="SAM" id="MobiDB-lite"/>
    </source>
</evidence>
<evidence type="ECO:0000313" key="2">
    <source>
        <dbReference type="EMBL" id="CEJ62679.1"/>
    </source>
</evidence>
<reference evidence="3" key="1">
    <citation type="journal article" date="2015" name="Genome Announc.">
        <title>Draft genome sequence of the fungus Penicillium brasilianum MG11.</title>
        <authorList>
            <person name="Horn F."/>
            <person name="Linde J."/>
            <person name="Mattern D.J."/>
            <person name="Walther G."/>
            <person name="Guthke R."/>
            <person name="Brakhage A.A."/>
            <person name="Valiante V."/>
        </authorList>
    </citation>
    <scope>NUCLEOTIDE SEQUENCE [LARGE SCALE GENOMIC DNA]</scope>
    <source>
        <strain evidence="3">MG11</strain>
    </source>
</reference>
<proteinExistence type="predicted"/>
<name>A0A0F7U131_PENBI</name>
<gene>
    <name evidence="2" type="ORF">PMG11_11172</name>
</gene>
<keyword evidence="3" id="KW-1185">Reference proteome</keyword>
<organism evidence="2 3">
    <name type="scientific">Penicillium brasilianum</name>
    <dbReference type="NCBI Taxonomy" id="104259"/>
    <lineage>
        <taxon>Eukaryota</taxon>
        <taxon>Fungi</taxon>
        <taxon>Dikarya</taxon>
        <taxon>Ascomycota</taxon>
        <taxon>Pezizomycotina</taxon>
        <taxon>Eurotiomycetes</taxon>
        <taxon>Eurotiomycetidae</taxon>
        <taxon>Eurotiales</taxon>
        <taxon>Aspergillaceae</taxon>
        <taxon>Penicillium</taxon>
    </lineage>
</organism>
<accession>A0A0F7U131</accession>
<feature type="region of interest" description="Disordered" evidence="1">
    <location>
        <begin position="317"/>
        <end position="340"/>
    </location>
</feature>
<dbReference type="AlphaFoldDB" id="A0A0F7U131"/>
<dbReference type="STRING" id="104259.A0A0F7U131"/>
<protein>
    <recommendedName>
        <fullName evidence="4">F-box domain protein</fullName>
    </recommendedName>
</protein>
<evidence type="ECO:0008006" key="4">
    <source>
        <dbReference type="Google" id="ProtNLM"/>
    </source>
</evidence>
<dbReference type="OrthoDB" id="5359231at2759"/>
<dbReference type="EMBL" id="CDHK01000020">
    <property type="protein sequence ID" value="CEJ62679.1"/>
    <property type="molecule type" value="Genomic_DNA"/>
</dbReference>
<sequence>MHRFNINEAVATATPYAVAVLAFATDFLFQQGILCYRVEHEIRLLDVHHGDRRERLLDLYEIIPWLDSGLVATSVDPVNQVTLLYFQEEILVFRLEGSGGQSSWLIAIDTAVRQTRRTRLLLQRPIPSSTPIFVRHTRSYLWYDTFTATHGLQGRWLCYGVDMTTNEFIAVDFDCAVGWEIGRTLCFEMYQDHLYAVSTRATSDDDEHSSFYHWSCYSPRQKDQKWSGRIWRREHRKGPINEMWMRLSIQFDESTGRPTITECRREWPGGNSENHPTNYLQSLYTPAELRPKYPEGDIKRPSWSDSFSEATRGPEMFQLDSNRPKKRLPRNCHPEYENDDPNQRQEFIAAHTKYHCYHLGASTFFDLVTDSAS</sequence>
<dbReference type="Proteomes" id="UP000042958">
    <property type="component" value="Unassembled WGS sequence"/>
</dbReference>
<evidence type="ECO:0000313" key="3">
    <source>
        <dbReference type="Proteomes" id="UP000042958"/>
    </source>
</evidence>